<keyword evidence="4" id="KW-1185">Reference proteome</keyword>
<reference evidence="3 4" key="2">
    <citation type="submission" date="2023-11" db="EMBL/GenBank/DDBJ databases">
        <authorList>
            <person name="Lara A.C."/>
            <person name="Chronakova A."/>
        </authorList>
    </citation>
    <scope>NUCLEOTIDE SEQUENCE [LARGE SCALE GENOMIC DNA]</scope>
    <source>
        <strain evidence="3 4">BCCO 10_0061</strain>
    </source>
</reference>
<evidence type="ECO:0000313" key="4">
    <source>
        <dbReference type="Proteomes" id="UP001285352"/>
    </source>
</evidence>
<sequence length="783" mass="86076">MITRIPFTLAPLPGEPFGLWWHTYALRLGVTRAELAHAAGIPSGMPPGPEHAVAIAAAAGLTADEVNGMFATCRPCPPEHVLRVWAPQLSSRFCPGCLADGTPWQDAWALPLRFYCPAHDQPLAERCPACGTTPPSRRTPAGIALTSSSCPFCDHDLTATGRHHASHDGEPSAAAQKLITTTLSRMRDPAATARERERAQEQLTDVTLIALHFTQDDVATQRGFNHRLPDATAFTTAVGILTAPSAGSGQDPLARLVTRCSRGPRSRAVPFSWRTASPALITRIARARDTSLTPIERIRYATTLPADTARPRGRTDPALTRARRLPDQLWPVWTIRLVDDDGLDGSAFRAALIVALLLPHSNLQLKELTPLLPHQPEPAHVTHQLRRLTAITRGDAALRILTELGLALDQHDIPIDYARRRHLVADIDLIDKPTWTRYCRDAGLRSGGQRRLGLARRYLYELLTAGNLAAAPEPYRLPEGAPRADFVEFCASLPVHLVAALTAHAEETLTAAGISDEPLTWHPPVNWTTVTEWPGADPEHTDPGPIHEAVLTQWSSAPHNHWAPTHIIADTLGISSHHLRYVLRQHPIDHAPYRQHRSGAIIPMPRGGCTIGYRADPHPDDPTRIFLVDPDWLREQYTTWNRSLTDIANEIGCRKATLRAFAEAQGIPRRPRSGGTDCITTGTIAGHPADMPYLLRKSLIGRQSRHRLERFLAMTHYPSLNQAASALGVHQCTLTSQLQLLERACGGLLFHRLPHPQPIGPLTPLGEQLCQQAREHLDHALNT</sequence>
<gene>
    <name evidence="3" type="ORF">SK854_14240</name>
</gene>
<comment type="caution">
    <text evidence="3">The sequence shown here is derived from an EMBL/GenBank/DDBJ whole genome shotgun (WGS) entry which is preliminary data.</text>
</comment>
<dbReference type="RefSeq" id="WP_319975549.1">
    <property type="nucleotide sequence ID" value="NZ_JAXAVU010000007.1"/>
</dbReference>
<feature type="domain" description="HTH lysR-type" evidence="1">
    <location>
        <begin position="707"/>
        <end position="755"/>
    </location>
</feature>
<proteinExistence type="predicted"/>
<accession>A0ABU4UWA4</accession>
<dbReference type="InterPro" id="IPR009492">
    <property type="entry name" value="TniQ"/>
</dbReference>
<dbReference type="Gene3D" id="1.10.10.10">
    <property type="entry name" value="Winged helix-like DNA-binding domain superfamily/Winged helix DNA-binding domain"/>
    <property type="match status" value="1"/>
</dbReference>
<organism evidence="3 4">
    <name type="scientific">Lentzea sokolovensis</name>
    <dbReference type="NCBI Taxonomy" id="3095429"/>
    <lineage>
        <taxon>Bacteria</taxon>
        <taxon>Bacillati</taxon>
        <taxon>Actinomycetota</taxon>
        <taxon>Actinomycetes</taxon>
        <taxon>Pseudonocardiales</taxon>
        <taxon>Pseudonocardiaceae</taxon>
        <taxon>Lentzea</taxon>
    </lineage>
</organism>
<dbReference type="SUPFAM" id="SSF46785">
    <property type="entry name" value="Winged helix' DNA-binding domain"/>
    <property type="match status" value="1"/>
</dbReference>
<dbReference type="Pfam" id="PF00126">
    <property type="entry name" value="HTH_1"/>
    <property type="match status" value="1"/>
</dbReference>
<dbReference type="Proteomes" id="UP001285352">
    <property type="component" value="Unassembled WGS sequence"/>
</dbReference>
<name>A0ABU4UWA4_9PSEU</name>
<dbReference type="InterPro" id="IPR000847">
    <property type="entry name" value="LysR_HTH_N"/>
</dbReference>
<evidence type="ECO:0000259" key="2">
    <source>
        <dbReference type="Pfam" id="PF06527"/>
    </source>
</evidence>
<dbReference type="InterPro" id="IPR036388">
    <property type="entry name" value="WH-like_DNA-bd_sf"/>
</dbReference>
<dbReference type="InterPro" id="IPR036390">
    <property type="entry name" value="WH_DNA-bd_sf"/>
</dbReference>
<reference evidence="3 4" key="1">
    <citation type="submission" date="2023-11" db="EMBL/GenBank/DDBJ databases">
        <title>Lentzea sokolovensis, sp. nov., Lentzea kristufkii, sp. nov., and Lentzea miocenensis, sp. nov., rare actinobacteria from Sokolov Coal Basin, Miocene lacustrine sediment, Czech Republic.</title>
        <authorList>
            <person name="Lara A."/>
            <person name="Kotroba L."/>
            <person name="Nouioui I."/>
            <person name="Neumann-Schaal M."/>
            <person name="Mast Y."/>
            <person name="Chronakova A."/>
        </authorList>
    </citation>
    <scope>NUCLEOTIDE SEQUENCE [LARGE SCALE GENOMIC DNA]</scope>
    <source>
        <strain evidence="3 4">BCCO 10_0061</strain>
    </source>
</reference>
<feature type="domain" description="TniQ" evidence="2">
    <location>
        <begin position="6"/>
        <end position="123"/>
    </location>
</feature>
<evidence type="ECO:0000259" key="1">
    <source>
        <dbReference type="Pfam" id="PF00126"/>
    </source>
</evidence>
<dbReference type="Pfam" id="PF06527">
    <property type="entry name" value="TniQ"/>
    <property type="match status" value="1"/>
</dbReference>
<protein>
    <submittedName>
        <fullName evidence="3">TniQ family protein</fullName>
    </submittedName>
</protein>
<dbReference type="EMBL" id="JAXAVU010000007">
    <property type="protein sequence ID" value="MDX8143284.1"/>
    <property type="molecule type" value="Genomic_DNA"/>
</dbReference>
<evidence type="ECO:0000313" key="3">
    <source>
        <dbReference type="EMBL" id="MDX8143284.1"/>
    </source>
</evidence>